<dbReference type="GO" id="GO:0098609">
    <property type="term" value="P:cell-cell adhesion"/>
    <property type="evidence" value="ECO:0007669"/>
    <property type="project" value="TreeGrafter"/>
</dbReference>
<protein>
    <submittedName>
        <fullName evidence="6">Ig-like domain-containing protein</fullName>
    </submittedName>
</protein>
<dbReference type="InterPro" id="IPR007110">
    <property type="entry name" value="Ig-like_dom"/>
</dbReference>
<dbReference type="WBParaSite" id="maker-unitig_34711-snap-gene-0.2-mRNA-1">
    <property type="protein sequence ID" value="maker-unitig_34711-snap-gene-0.2-mRNA-1"/>
    <property type="gene ID" value="maker-unitig_34711-snap-gene-0.2"/>
</dbReference>
<dbReference type="Gene3D" id="2.60.40.10">
    <property type="entry name" value="Immunoglobulins"/>
    <property type="match status" value="1"/>
</dbReference>
<evidence type="ECO:0000256" key="2">
    <source>
        <dbReference type="ARBA" id="ARBA00023157"/>
    </source>
</evidence>
<dbReference type="PANTHER" id="PTHR44170">
    <property type="entry name" value="PROTEIN SIDEKICK"/>
    <property type="match status" value="1"/>
</dbReference>
<evidence type="ECO:0000256" key="1">
    <source>
        <dbReference type="ARBA" id="ARBA00022737"/>
    </source>
</evidence>
<dbReference type="SMART" id="SM00409">
    <property type="entry name" value="IG"/>
    <property type="match status" value="1"/>
</dbReference>
<evidence type="ECO:0000313" key="5">
    <source>
        <dbReference type="Proteomes" id="UP000095280"/>
    </source>
</evidence>
<evidence type="ECO:0000259" key="4">
    <source>
        <dbReference type="PROSITE" id="PS50835"/>
    </source>
</evidence>
<dbReference type="PROSITE" id="PS50835">
    <property type="entry name" value="IG_LIKE"/>
    <property type="match status" value="1"/>
</dbReference>
<dbReference type="InterPro" id="IPR013783">
    <property type="entry name" value="Ig-like_fold"/>
</dbReference>
<dbReference type="AlphaFoldDB" id="A0A1I8FH84"/>
<dbReference type="SUPFAM" id="SSF48726">
    <property type="entry name" value="Immunoglobulin"/>
    <property type="match status" value="1"/>
</dbReference>
<evidence type="ECO:0000256" key="3">
    <source>
        <dbReference type="SAM" id="MobiDB-lite"/>
    </source>
</evidence>
<name>A0A1I8FH84_9PLAT</name>
<accession>A0A1I8FH84</accession>
<feature type="region of interest" description="Disordered" evidence="3">
    <location>
        <begin position="88"/>
        <end position="108"/>
    </location>
</feature>
<keyword evidence="1" id="KW-0677">Repeat</keyword>
<proteinExistence type="predicted"/>
<keyword evidence="2" id="KW-1015">Disulfide bond</keyword>
<dbReference type="Pfam" id="PF07679">
    <property type="entry name" value="I-set"/>
    <property type="match status" value="1"/>
</dbReference>
<keyword evidence="5" id="KW-1185">Reference proteome</keyword>
<evidence type="ECO:0000313" key="6">
    <source>
        <dbReference type="WBParaSite" id="maker-unitig_34711-snap-gene-0.2-mRNA-1"/>
    </source>
</evidence>
<sequence length="260" mass="27681">RPDAGAEESTSSAALVRSRAAGSRVRPCRRAADAGVRPRTAPLAQRRSTGCGQHAALRTRPRTRGGYVCRARGSESREIYTQTELAVLSPRGSSTRRRRRSAAKRRSDGLRWRSGHALRCDATGERGLVTSWPSIDWVKDGQPLSQKPPFVRQLGQELRLRGLVAGDSGLYQCLAGSPAGSAQRLTQLIVLAASAASESAIGGQPPRRGGLFSQPDRSDQSAVLPAGHRLLPAGVAGPAAAGGDRTWNSFFIELLPEDSS</sequence>
<dbReference type="InterPro" id="IPR003599">
    <property type="entry name" value="Ig_sub"/>
</dbReference>
<feature type="region of interest" description="Disordered" evidence="3">
    <location>
        <begin position="1"/>
        <end position="54"/>
    </location>
</feature>
<feature type="region of interest" description="Disordered" evidence="3">
    <location>
        <begin position="199"/>
        <end position="220"/>
    </location>
</feature>
<dbReference type="InterPro" id="IPR013098">
    <property type="entry name" value="Ig_I-set"/>
</dbReference>
<reference evidence="6" key="1">
    <citation type="submission" date="2016-11" db="UniProtKB">
        <authorList>
            <consortium name="WormBaseParasite"/>
        </authorList>
    </citation>
    <scope>IDENTIFICATION</scope>
</reference>
<feature type="domain" description="Ig-like" evidence="4">
    <location>
        <begin position="90"/>
        <end position="186"/>
    </location>
</feature>
<dbReference type="InterPro" id="IPR036179">
    <property type="entry name" value="Ig-like_dom_sf"/>
</dbReference>
<feature type="compositionally biased region" description="Basic residues" evidence="3">
    <location>
        <begin position="94"/>
        <end position="104"/>
    </location>
</feature>
<organism evidence="5 6">
    <name type="scientific">Macrostomum lignano</name>
    <dbReference type="NCBI Taxonomy" id="282301"/>
    <lineage>
        <taxon>Eukaryota</taxon>
        <taxon>Metazoa</taxon>
        <taxon>Spiralia</taxon>
        <taxon>Lophotrochozoa</taxon>
        <taxon>Platyhelminthes</taxon>
        <taxon>Rhabditophora</taxon>
        <taxon>Macrostomorpha</taxon>
        <taxon>Macrostomida</taxon>
        <taxon>Macrostomidae</taxon>
        <taxon>Macrostomum</taxon>
    </lineage>
</organism>
<dbReference type="Proteomes" id="UP000095280">
    <property type="component" value="Unplaced"/>
</dbReference>
<dbReference type="PANTHER" id="PTHR44170:SF54">
    <property type="entry name" value="FI24025P1"/>
    <property type="match status" value="1"/>
</dbReference>